<keyword evidence="3" id="KW-1185">Reference proteome</keyword>
<gene>
    <name evidence="2" type="ORF">VNO77_02343</name>
</gene>
<dbReference type="EMBL" id="JAYMYQ010000001">
    <property type="protein sequence ID" value="KAK7360356.1"/>
    <property type="molecule type" value="Genomic_DNA"/>
</dbReference>
<evidence type="ECO:0000313" key="3">
    <source>
        <dbReference type="Proteomes" id="UP001367508"/>
    </source>
</evidence>
<sequence length="110" mass="12410">MCCSNPHMTKRNPPTSEFWGLRLQIRPGSSPRSVEASIVQSSFMAIVHVINLRNRHFKFKHGKMNNGHEKIASSKTLRAGSSSSRSSELLPFPSCFWPFPRMQSVSNQPP</sequence>
<organism evidence="2 3">
    <name type="scientific">Canavalia gladiata</name>
    <name type="common">Sword bean</name>
    <name type="synonym">Dolichos gladiatus</name>
    <dbReference type="NCBI Taxonomy" id="3824"/>
    <lineage>
        <taxon>Eukaryota</taxon>
        <taxon>Viridiplantae</taxon>
        <taxon>Streptophyta</taxon>
        <taxon>Embryophyta</taxon>
        <taxon>Tracheophyta</taxon>
        <taxon>Spermatophyta</taxon>
        <taxon>Magnoliopsida</taxon>
        <taxon>eudicotyledons</taxon>
        <taxon>Gunneridae</taxon>
        <taxon>Pentapetalae</taxon>
        <taxon>rosids</taxon>
        <taxon>fabids</taxon>
        <taxon>Fabales</taxon>
        <taxon>Fabaceae</taxon>
        <taxon>Papilionoideae</taxon>
        <taxon>50 kb inversion clade</taxon>
        <taxon>NPAAA clade</taxon>
        <taxon>indigoferoid/millettioid clade</taxon>
        <taxon>Phaseoleae</taxon>
        <taxon>Canavalia</taxon>
    </lineage>
</organism>
<name>A0AAN9MUW4_CANGL</name>
<accession>A0AAN9MUW4</accession>
<protein>
    <submittedName>
        <fullName evidence="2">Uncharacterized protein</fullName>
    </submittedName>
</protein>
<feature type="compositionally biased region" description="Low complexity" evidence="1">
    <location>
        <begin position="73"/>
        <end position="88"/>
    </location>
</feature>
<evidence type="ECO:0000313" key="2">
    <source>
        <dbReference type="EMBL" id="KAK7360356.1"/>
    </source>
</evidence>
<feature type="region of interest" description="Disordered" evidence="1">
    <location>
        <begin position="65"/>
        <end position="88"/>
    </location>
</feature>
<dbReference type="AlphaFoldDB" id="A0AAN9MUW4"/>
<dbReference type="Proteomes" id="UP001367508">
    <property type="component" value="Unassembled WGS sequence"/>
</dbReference>
<proteinExistence type="predicted"/>
<reference evidence="2 3" key="1">
    <citation type="submission" date="2024-01" db="EMBL/GenBank/DDBJ databases">
        <title>The genomes of 5 underutilized Papilionoideae crops provide insights into root nodulation and disease resistanc.</title>
        <authorList>
            <person name="Jiang F."/>
        </authorList>
    </citation>
    <scope>NUCLEOTIDE SEQUENCE [LARGE SCALE GENOMIC DNA]</scope>
    <source>
        <strain evidence="2">LVBAO_FW01</strain>
        <tissue evidence="2">Leaves</tissue>
    </source>
</reference>
<evidence type="ECO:0000256" key="1">
    <source>
        <dbReference type="SAM" id="MobiDB-lite"/>
    </source>
</evidence>
<comment type="caution">
    <text evidence="2">The sequence shown here is derived from an EMBL/GenBank/DDBJ whole genome shotgun (WGS) entry which is preliminary data.</text>
</comment>